<evidence type="ECO:0000256" key="10">
    <source>
        <dbReference type="ARBA" id="ARBA00023303"/>
    </source>
</evidence>
<dbReference type="Gene3D" id="1.20.58.390">
    <property type="entry name" value="Neurotransmitter-gated ion-channel transmembrane domain"/>
    <property type="match status" value="1"/>
</dbReference>
<dbReference type="InterPro" id="IPR006028">
    <property type="entry name" value="GABAA/Glycine_rcpt"/>
</dbReference>
<gene>
    <name evidence="14" type="ORF">CLUMA_CG015768</name>
</gene>
<reference evidence="14 15" key="1">
    <citation type="submission" date="2015-04" db="EMBL/GenBank/DDBJ databases">
        <authorList>
            <person name="Syromyatnikov M.Y."/>
            <person name="Popov V.N."/>
        </authorList>
    </citation>
    <scope>NUCLEOTIDE SEQUENCE [LARGE SCALE GENOMIC DNA]</scope>
</reference>
<feature type="transmembrane region" description="Helical" evidence="11">
    <location>
        <begin position="255"/>
        <end position="279"/>
    </location>
</feature>
<dbReference type="InterPro" id="IPR038050">
    <property type="entry name" value="Neuro_actylchol_rec"/>
</dbReference>
<keyword evidence="7 11" id="KW-1133">Transmembrane helix</keyword>
<feature type="transmembrane region" description="Helical" evidence="11">
    <location>
        <begin position="409"/>
        <end position="428"/>
    </location>
</feature>
<keyword evidence="5 11" id="KW-0812">Transmembrane</keyword>
<dbReference type="InterPro" id="IPR018000">
    <property type="entry name" value="Neurotransmitter_ion_chnl_CS"/>
</dbReference>
<dbReference type="GO" id="GO:0022824">
    <property type="term" value="F:transmitter-gated monoatomic ion channel activity"/>
    <property type="evidence" value="ECO:0007669"/>
    <property type="project" value="UniProtKB-ARBA"/>
</dbReference>
<evidence type="ECO:0000256" key="2">
    <source>
        <dbReference type="ARBA" id="ARBA00004236"/>
    </source>
</evidence>
<dbReference type="InterPro" id="IPR006029">
    <property type="entry name" value="Neurotrans-gated_channel_TM"/>
</dbReference>
<dbReference type="Pfam" id="PF02932">
    <property type="entry name" value="Neur_chan_memb"/>
    <property type="match status" value="1"/>
</dbReference>
<dbReference type="PROSITE" id="PS00236">
    <property type="entry name" value="NEUROTR_ION_CHANNEL"/>
    <property type="match status" value="1"/>
</dbReference>
<dbReference type="GO" id="GO:0005254">
    <property type="term" value="F:chloride channel activity"/>
    <property type="evidence" value="ECO:0007669"/>
    <property type="project" value="UniProtKB-ARBA"/>
</dbReference>
<dbReference type="STRING" id="568069.A0A1J1IRM0"/>
<name>A0A1J1IRM0_9DIPT</name>
<evidence type="ECO:0000259" key="13">
    <source>
        <dbReference type="Pfam" id="PF02932"/>
    </source>
</evidence>
<dbReference type="InterPro" id="IPR036734">
    <property type="entry name" value="Neur_chan_lig-bd_sf"/>
</dbReference>
<keyword evidence="4" id="KW-1003">Cell membrane</keyword>
<keyword evidence="15" id="KW-1185">Reference proteome</keyword>
<dbReference type="GO" id="GO:0004890">
    <property type="term" value="F:GABA-A receptor activity"/>
    <property type="evidence" value="ECO:0007669"/>
    <property type="project" value="UniProtKB-ARBA"/>
</dbReference>
<dbReference type="GO" id="GO:0005886">
    <property type="term" value="C:plasma membrane"/>
    <property type="evidence" value="ECO:0007669"/>
    <property type="project" value="UniProtKB-SubCell"/>
</dbReference>
<evidence type="ECO:0000256" key="9">
    <source>
        <dbReference type="ARBA" id="ARBA00023136"/>
    </source>
</evidence>
<dbReference type="Pfam" id="PF02931">
    <property type="entry name" value="Neur_chan_LBD"/>
    <property type="match status" value="2"/>
</dbReference>
<evidence type="ECO:0000256" key="11">
    <source>
        <dbReference type="SAM" id="Phobius"/>
    </source>
</evidence>
<feature type="transmembrane region" description="Helical" evidence="11">
    <location>
        <begin position="285"/>
        <end position="307"/>
    </location>
</feature>
<dbReference type="InterPro" id="IPR006201">
    <property type="entry name" value="Neur_channel"/>
</dbReference>
<evidence type="ECO:0000256" key="3">
    <source>
        <dbReference type="ARBA" id="ARBA00022448"/>
    </source>
</evidence>
<dbReference type="SUPFAM" id="SSF63712">
    <property type="entry name" value="Nicotinic receptor ligand binding domain-like"/>
    <property type="match status" value="1"/>
</dbReference>
<dbReference type="AlphaFoldDB" id="A0A1J1IRM0"/>
<dbReference type="Gene3D" id="2.70.170.10">
    <property type="entry name" value="Neurotransmitter-gated ion-channel ligand-binding domain"/>
    <property type="match status" value="2"/>
</dbReference>
<evidence type="ECO:0000256" key="8">
    <source>
        <dbReference type="ARBA" id="ARBA00023065"/>
    </source>
</evidence>
<feature type="transmembrane region" description="Helical" evidence="11">
    <location>
        <begin position="7"/>
        <end position="29"/>
    </location>
</feature>
<evidence type="ECO:0000256" key="5">
    <source>
        <dbReference type="ARBA" id="ARBA00022692"/>
    </source>
</evidence>
<evidence type="ECO:0000313" key="14">
    <source>
        <dbReference type="EMBL" id="CRL02863.1"/>
    </source>
</evidence>
<dbReference type="FunFam" id="1.20.58.390:FF:000032">
    <property type="entry name" value="gamma-aminobutyric acid receptor subunit epsilon"/>
    <property type="match status" value="1"/>
</dbReference>
<evidence type="ECO:0000256" key="1">
    <source>
        <dbReference type="ARBA" id="ARBA00004141"/>
    </source>
</evidence>
<dbReference type="EMBL" id="CVRI01000058">
    <property type="protein sequence ID" value="CRL02863.1"/>
    <property type="molecule type" value="Genomic_DNA"/>
</dbReference>
<keyword evidence="9 11" id="KW-0472">Membrane</keyword>
<evidence type="ECO:0000313" key="15">
    <source>
        <dbReference type="Proteomes" id="UP000183832"/>
    </source>
</evidence>
<protein>
    <submittedName>
        <fullName evidence="14">CLUMA_CG015768, isoform A</fullName>
    </submittedName>
</protein>
<evidence type="ECO:0000259" key="12">
    <source>
        <dbReference type="Pfam" id="PF02931"/>
    </source>
</evidence>
<keyword evidence="10" id="KW-0407">Ion channel</keyword>
<feature type="domain" description="Neurotransmitter-gated ion-channel ligand-binding" evidence="12">
    <location>
        <begin position="40"/>
        <end position="129"/>
    </location>
</feature>
<organism evidence="14 15">
    <name type="scientific">Clunio marinus</name>
    <dbReference type="NCBI Taxonomy" id="568069"/>
    <lineage>
        <taxon>Eukaryota</taxon>
        <taxon>Metazoa</taxon>
        <taxon>Ecdysozoa</taxon>
        <taxon>Arthropoda</taxon>
        <taxon>Hexapoda</taxon>
        <taxon>Insecta</taxon>
        <taxon>Pterygota</taxon>
        <taxon>Neoptera</taxon>
        <taxon>Endopterygota</taxon>
        <taxon>Diptera</taxon>
        <taxon>Nematocera</taxon>
        <taxon>Chironomoidea</taxon>
        <taxon>Chironomidae</taxon>
        <taxon>Clunio</taxon>
    </lineage>
</organism>
<dbReference type="CDD" id="cd18987">
    <property type="entry name" value="LGIC_ECD_anion"/>
    <property type="match status" value="1"/>
</dbReference>
<dbReference type="OrthoDB" id="8175758at2759"/>
<feature type="transmembrane region" description="Helical" evidence="11">
    <location>
        <begin position="230"/>
        <end position="248"/>
    </location>
</feature>
<keyword evidence="6" id="KW-0732">Signal</keyword>
<feature type="domain" description="Neurotransmitter-gated ion-channel ligand-binding" evidence="12">
    <location>
        <begin position="132"/>
        <end position="221"/>
    </location>
</feature>
<dbReference type="SUPFAM" id="SSF90112">
    <property type="entry name" value="Neurotransmitter-gated ion-channel transmembrane pore"/>
    <property type="match status" value="1"/>
</dbReference>
<evidence type="ECO:0000256" key="4">
    <source>
        <dbReference type="ARBA" id="ARBA00022475"/>
    </source>
</evidence>
<keyword evidence="3" id="KW-0813">Transport</keyword>
<evidence type="ECO:0000256" key="6">
    <source>
        <dbReference type="ARBA" id="ARBA00022729"/>
    </source>
</evidence>
<proteinExistence type="predicted"/>
<dbReference type="InterPro" id="IPR006202">
    <property type="entry name" value="Neur_chan_lig-bd"/>
</dbReference>
<sequence length="432" mass="49255">MPIFITNIYNIIFILVYLLCQFLQIGLAYQNSTIKRIVLPETYLKEVRPPTAKGNPVVIEFSVFVVDINSINVEDMDFRVDMFVHQKWKESRLTLSDDLFEDGDDYVTLPPEFFDNLWQPDPYFLNSKVAARLHAIIACQMEFQLYPMDIQICPIYIESFSYSNSKVRLKWAESGVNINPELKLLQYNLGAPLQLEETDGYMPEKDGNYSRLTVYFRFERQIGHHLIQTFAPSSLVVMLSWFSFWLGLDAIPGRVTLLVTCMLTLVTMFTGADIPPVAYVKALDLWMAGCMVFVFAALAEFVVVKVLDVQYQQQSKLTPKPILPLRLTSTLEKGQCQTVAVFDGHGTNVRSRKANTQTPTTPVAVNVQGNGGGPRTINRRQSILSVSWTDNDTGVEKIMWREIDKISRVVFPGLFLVFVILYWPILILKTSS</sequence>
<keyword evidence="8" id="KW-0406">Ion transport</keyword>
<feature type="domain" description="Neurotransmitter-gated ion-channel transmembrane" evidence="13">
    <location>
        <begin position="230"/>
        <end position="316"/>
    </location>
</feature>
<dbReference type="PRINTS" id="PR00253">
    <property type="entry name" value="GABAARECEPTR"/>
</dbReference>
<dbReference type="CDD" id="cd19049">
    <property type="entry name" value="LGIC_TM_anion"/>
    <property type="match status" value="1"/>
</dbReference>
<dbReference type="PANTHER" id="PTHR18945">
    <property type="entry name" value="NEUROTRANSMITTER GATED ION CHANNEL"/>
    <property type="match status" value="1"/>
</dbReference>
<dbReference type="GO" id="GO:0099095">
    <property type="term" value="F:ligand-gated monoatomic anion channel activity"/>
    <property type="evidence" value="ECO:0007669"/>
    <property type="project" value="UniProtKB-ARBA"/>
</dbReference>
<dbReference type="Proteomes" id="UP000183832">
    <property type="component" value="Unassembled WGS sequence"/>
</dbReference>
<dbReference type="InterPro" id="IPR036719">
    <property type="entry name" value="Neuro-gated_channel_TM_sf"/>
</dbReference>
<accession>A0A1J1IRM0</accession>
<comment type="subcellular location">
    <subcellularLocation>
        <location evidence="2">Cell membrane</location>
    </subcellularLocation>
    <subcellularLocation>
        <location evidence="1">Membrane</location>
        <topology evidence="1">Multi-pass membrane protein</topology>
    </subcellularLocation>
</comment>
<evidence type="ECO:0000256" key="7">
    <source>
        <dbReference type="ARBA" id="ARBA00022989"/>
    </source>
</evidence>